<evidence type="ECO:0000313" key="2">
    <source>
        <dbReference type="EMBL" id="KAJ7332255.1"/>
    </source>
</evidence>
<dbReference type="AlphaFoldDB" id="A0A9Q0XXR1"/>
<feature type="chain" id="PRO_5040303537" evidence="1">
    <location>
        <begin position="28"/>
        <end position="79"/>
    </location>
</feature>
<dbReference type="EMBL" id="JAPFRF010000005">
    <property type="protein sequence ID" value="KAJ7332255.1"/>
    <property type="molecule type" value="Genomic_DNA"/>
</dbReference>
<evidence type="ECO:0000313" key="3">
    <source>
        <dbReference type="Proteomes" id="UP001142489"/>
    </source>
</evidence>
<proteinExistence type="predicted"/>
<evidence type="ECO:0000256" key="1">
    <source>
        <dbReference type="SAM" id="SignalP"/>
    </source>
</evidence>
<gene>
    <name evidence="2" type="ORF">JRQ81_014435</name>
</gene>
<reference evidence="2" key="1">
    <citation type="journal article" date="2023" name="DNA Res.">
        <title>Chromosome-level genome assembly of Phrynocephalus forsythii using third-generation DNA sequencing and Hi-C analysis.</title>
        <authorList>
            <person name="Qi Y."/>
            <person name="Zhao W."/>
            <person name="Zhao Y."/>
            <person name="Niu C."/>
            <person name="Cao S."/>
            <person name="Zhang Y."/>
        </authorList>
    </citation>
    <scope>NUCLEOTIDE SEQUENCE</scope>
    <source>
        <tissue evidence="2">Muscle</tissue>
    </source>
</reference>
<feature type="signal peptide" evidence="1">
    <location>
        <begin position="1"/>
        <end position="27"/>
    </location>
</feature>
<name>A0A9Q0XXR1_9SAUR</name>
<sequence length="79" mass="8958">MEPDPHVSQPALFLLYAFLGLGKEVLGMDAQGTEAKIQRHLHRLQECGKQPMELRWLLAGKDDVLIDDLEEEEEEEAGE</sequence>
<keyword evidence="3" id="KW-1185">Reference proteome</keyword>
<accession>A0A9Q0XXR1</accession>
<keyword evidence="1" id="KW-0732">Signal</keyword>
<protein>
    <submittedName>
        <fullName evidence="2">Uncharacterized protein</fullName>
    </submittedName>
</protein>
<dbReference type="Proteomes" id="UP001142489">
    <property type="component" value="Unassembled WGS sequence"/>
</dbReference>
<comment type="caution">
    <text evidence="2">The sequence shown here is derived from an EMBL/GenBank/DDBJ whole genome shotgun (WGS) entry which is preliminary data.</text>
</comment>
<organism evidence="2 3">
    <name type="scientific">Phrynocephalus forsythii</name>
    <dbReference type="NCBI Taxonomy" id="171643"/>
    <lineage>
        <taxon>Eukaryota</taxon>
        <taxon>Metazoa</taxon>
        <taxon>Chordata</taxon>
        <taxon>Craniata</taxon>
        <taxon>Vertebrata</taxon>
        <taxon>Euteleostomi</taxon>
        <taxon>Lepidosauria</taxon>
        <taxon>Squamata</taxon>
        <taxon>Bifurcata</taxon>
        <taxon>Unidentata</taxon>
        <taxon>Episquamata</taxon>
        <taxon>Toxicofera</taxon>
        <taxon>Iguania</taxon>
        <taxon>Acrodonta</taxon>
        <taxon>Agamidae</taxon>
        <taxon>Agaminae</taxon>
        <taxon>Phrynocephalus</taxon>
    </lineage>
</organism>